<organism evidence="2 3">
    <name type="scientific">Chelonia mydas</name>
    <name type="common">Green sea-turtle</name>
    <name type="synonym">Chelonia agassizi</name>
    <dbReference type="NCBI Taxonomy" id="8469"/>
    <lineage>
        <taxon>Eukaryota</taxon>
        <taxon>Metazoa</taxon>
        <taxon>Chordata</taxon>
        <taxon>Craniata</taxon>
        <taxon>Vertebrata</taxon>
        <taxon>Euteleostomi</taxon>
        <taxon>Archelosauria</taxon>
        <taxon>Testudinata</taxon>
        <taxon>Testudines</taxon>
        <taxon>Cryptodira</taxon>
        <taxon>Durocryptodira</taxon>
        <taxon>Americhelydia</taxon>
        <taxon>Chelonioidea</taxon>
        <taxon>Cheloniidae</taxon>
        <taxon>Chelonia</taxon>
    </lineage>
</organism>
<reference evidence="3" key="1">
    <citation type="journal article" date="2013" name="Nat. Genet.">
        <title>The draft genomes of soft-shell turtle and green sea turtle yield insights into the development and evolution of the turtle-specific body plan.</title>
        <authorList>
            <person name="Wang Z."/>
            <person name="Pascual-Anaya J."/>
            <person name="Zadissa A."/>
            <person name="Li W."/>
            <person name="Niimura Y."/>
            <person name="Huang Z."/>
            <person name="Li C."/>
            <person name="White S."/>
            <person name="Xiong Z."/>
            <person name="Fang D."/>
            <person name="Wang B."/>
            <person name="Ming Y."/>
            <person name="Chen Y."/>
            <person name="Zheng Y."/>
            <person name="Kuraku S."/>
            <person name="Pignatelli M."/>
            <person name="Herrero J."/>
            <person name="Beal K."/>
            <person name="Nozawa M."/>
            <person name="Li Q."/>
            <person name="Wang J."/>
            <person name="Zhang H."/>
            <person name="Yu L."/>
            <person name="Shigenobu S."/>
            <person name="Wang J."/>
            <person name="Liu J."/>
            <person name="Flicek P."/>
            <person name="Searle S."/>
            <person name="Wang J."/>
            <person name="Kuratani S."/>
            <person name="Yin Y."/>
            <person name="Aken B."/>
            <person name="Zhang G."/>
            <person name="Irie N."/>
        </authorList>
    </citation>
    <scope>NUCLEOTIDE SEQUENCE [LARGE SCALE GENOMIC DNA]</scope>
</reference>
<dbReference type="STRING" id="8469.M7ARE5"/>
<dbReference type="AlphaFoldDB" id="M7ARE5"/>
<sequence length="165" mass="18096">MMWVAGVRGGHGGSWQLGKLQKLWLMVQEFVQVAGSHPPPPHRGTGQEEPPRVLASSPPGDQHRQLPEEKAKWLFQQGPSAMASAQKQVLLVANVEKGIRQLEQCLGLSKHRKGGISLALQSFTQDGMGYVLGALGPETTLSSLYEESSTEDLDPKRKWMQMKGT</sequence>
<accession>M7ARE5</accession>
<keyword evidence="3" id="KW-1185">Reference proteome</keyword>
<name>M7ARE5_CHEMY</name>
<evidence type="ECO:0000256" key="1">
    <source>
        <dbReference type="SAM" id="MobiDB-lite"/>
    </source>
</evidence>
<proteinExistence type="predicted"/>
<evidence type="ECO:0000313" key="3">
    <source>
        <dbReference type="Proteomes" id="UP000031443"/>
    </source>
</evidence>
<feature type="region of interest" description="Disordered" evidence="1">
    <location>
        <begin position="145"/>
        <end position="165"/>
    </location>
</feature>
<gene>
    <name evidence="2" type="ORF">UY3_15699</name>
</gene>
<dbReference type="Proteomes" id="UP000031443">
    <property type="component" value="Unassembled WGS sequence"/>
</dbReference>
<feature type="region of interest" description="Disordered" evidence="1">
    <location>
        <begin position="34"/>
        <end position="65"/>
    </location>
</feature>
<evidence type="ECO:0000313" key="2">
    <source>
        <dbReference type="EMBL" id="EMP27209.1"/>
    </source>
</evidence>
<protein>
    <submittedName>
        <fullName evidence="2">Nucleolar MIF4G domain-containing protein 1</fullName>
    </submittedName>
</protein>
<dbReference type="EMBL" id="KB572777">
    <property type="protein sequence ID" value="EMP27209.1"/>
    <property type="molecule type" value="Genomic_DNA"/>
</dbReference>